<reference evidence="2 3" key="2">
    <citation type="submission" date="2016-08" db="EMBL/GenBank/DDBJ databases">
        <title>Orenia metallireducens sp. nov. strain Z6, a Novel Metal-reducing Firmicute from the Deep Subsurface.</title>
        <authorList>
            <person name="Maxim B.I."/>
            <person name="Kenneth K."/>
            <person name="Flynn T.M."/>
            <person name="Oloughlin E.J."/>
            <person name="Locke R.A."/>
            <person name="Weber J.R."/>
            <person name="Egan S.M."/>
            <person name="Mackie R.I."/>
            <person name="Cann I.K."/>
        </authorList>
    </citation>
    <scope>NUCLEOTIDE SEQUENCE [LARGE SCALE GENOMIC DNA]</scope>
    <source>
        <strain evidence="2 3">Z6</strain>
    </source>
</reference>
<dbReference type="RefSeq" id="WP_068718311.1">
    <property type="nucleotide sequence ID" value="NZ_LWDV01000009.1"/>
</dbReference>
<evidence type="ECO:0000313" key="3">
    <source>
        <dbReference type="Proteomes" id="UP000093514"/>
    </source>
</evidence>
<keyword evidence="3" id="KW-1185">Reference proteome</keyword>
<dbReference type="Proteomes" id="UP000093514">
    <property type="component" value="Unassembled WGS sequence"/>
</dbReference>
<proteinExistence type="predicted"/>
<accession>A0A1C0A874</accession>
<reference evidence="3" key="1">
    <citation type="submission" date="2016-07" db="EMBL/GenBank/DDBJ databases">
        <authorList>
            <person name="Florea S."/>
            <person name="Webb J.S."/>
            <person name="Jaromczyk J."/>
            <person name="Schardl C.L."/>
        </authorList>
    </citation>
    <scope>NUCLEOTIDE SEQUENCE [LARGE SCALE GENOMIC DNA]</scope>
    <source>
        <strain evidence="3">Z6</strain>
    </source>
</reference>
<evidence type="ECO:0000259" key="1">
    <source>
        <dbReference type="Pfam" id="PF07561"/>
    </source>
</evidence>
<sequence length="91" mass="10238">MSHKSHVHCTVNNCQWWEGPNLCIAEKILVVSDEFAKKLPNEVDVEETNQIVNDLGSSPVDECYQSCCKTFVPRDKYLSGMGGSEYNNVEV</sequence>
<dbReference type="OrthoDB" id="1681234at2"/>
<dbReference type="AlphaFoldDB" id="A0A1C0A874"/>
<evidence type="ECO:0000313" key="2">
    <source>
        <dbReference type="EMBL" id="OCL26459.1"/>
    </source>
</evidence>
<dbReference type="Pfam" id="PF07561">
    <property type="entry name" value="DUF1540"/>
    <property type="match status" value="1"/>
</dbReference>
<organism evidence="2 3">
    <name type="scientific">Orenia metallireducens</name>
    <dbReference type="NCBI Taxonomy" id="1413210"/>
    <lineage>
        <taxon>Bacteria</taxon>
        <taxon>Bacillati</taxon>
        <taxon>Bacillota</taxon>
        <taxon>Clostridia</taxon>
        <taxon>Halanaerobiales</taxon>
        <taxon>Halobacteroidaceae</taxon>
        <taxon>Orenia</taxon>
    </lineage>
</organism>
<comment type="caution">
    <text evidence="2">The sequence shown here is derived from an EMBL/GenBank/DDBJ whole genome shotgun (WGS) entry which is preliminary data.</text>
</comment>
<dbReference type="InterPro" id="IPR011437">
    <property type="entry name" value="DUF1540"/>
</dbReference>
<name>A0A1C0A874_9FIRM</name>
<gene>
    <name evidence="2" type="ORF">U472_10695</name>
</gene>
<protein>
    <recommendedName>
        <fullName evidence="1">DUF1540 domain-containing protein</fullName>
    </recommendedName>
</protein>
<feature type="domain" description="DUF1540" evidence="1">
    <location>
        <begin position="7"/>
        <end position="71"/>
    </location>
</feature>
<dbReference type="EMBL" id="LWDV01000009">
    <property type="protein sequence ID" value="OCL26459.1"/>
    <property type="molecule type" value="Genomic_DNA"/>
</dbReference>